<evidence type="ECO:0000259" key="5">
    <source>
        <dbReference type="PROSITE" id="PS50977"/>
    </source>
</evidence>
<dbReference type="GO" id="GO:0003700">
    <property type="term" value="F:DNA-binding transcription factor activity"/>
    <property type="evidence" value="ECO:0007669"/>
    <property type="project" value="TreeGrafter"/>
</dbReference>
<dbReference type="InterPro" id="IPR050109">
    <property type="entry name" value="HTH-type_TetR-like_transc_reg"/>
</dbReference>
<keyword evidence="1" id="KW-0805">Transcription regulation</keyword>
<protein>
    <submittedName>
        <fullName evidence="6">Putative transcriptional regulator, TetR family</fullName>
    </submittedName>
</protein>
<dbReference type="Pfam" id="PF00440">
    <property type="entry name" value="TetR_N"/>
    <property type="match status" value="1"/>
</dbReference>
<name>A0A0U5K790_9BACT</name>
<dbReference type="STRING" id="389348.PNK_2449"/>
<dbReference type="Gene3D" id="1.10.357.10">
    <property type="entry name" value="Tetracycline Repressor, domain 2"/>
    <property type="match status" value="1"/>
</dbReference>
<gene>
    <name evidence="6" type="ORF">PNK_2449</name>
</gene>
<dbReference type="KEGG" id="pnl:PNK_2449"/>
<feature type="domain" description="HTH tetR-type" evidence="5">
    <location>
        <begin position="19"/>
        <end position="79"/>
    </location>
</feature>
<dbReference type="InParanoid" id="A0A0U5K790"/>
<dbReference type="FunCoup" id="A0A0U5K790">
    <property type="interactions" value="36"/>
</dbReference>
<dbReference type="PANTHER" id="PTHR30055:SF234">
    <property type="entry name" value="HTH-TYPE TRANSCRIPTIONAL REGULATOR BETI"/>
    <property type="match status" value="1"/>
</dbReference>
<dbReference type="RefSeq" id="WP_032124683.1">
    <property type="nucleotide sequence ID" value="NZ_LN879502.1"/>
</dbReference>
<dbReference type="PROSITE" id="PS50977">
    <property type="entry name" value="HTH_TETR_2"/>
    <property type="match status" value="1"/>
</dbReference>
<evidence type="ECO:0000313" key="6">
    <source>
        <dbReference type="EMBL" id="CUI18043.1"/>
    </source>
</evidence>
<dbReference type="EMBL" id="LN879502">
    <property type="protein sequence ID" value="CUI18043.1"/>
    <property type="molecule type" value="Genomic_DNA"/>
</dbReference>
<keyword evidence="2 4" id="KW-0238">DNA-binding</keyword>
<dbReference type="PATRIC" id="fig|389348.3.peg.2744"/>
<dbReference type="AlphaFoldDB" id="A0A0U5K790"/>
<proteinExistence type="predicted"/>
<evidence type="ECO:0000313" key="7">
    <source>
        <dbReference type="Proteomes" id="UP000069902"/>
    </source>
</evidence>
<accession>A0A0U5K790</accession>
<evidence type="ECO:0000256" key="3">
    <source>
        <dbReference type="ARBA" id="ARBA00023163"/>
    </source>
</evidence>
<dbReference type="InterPro" id="IPR009057">
    <property type="entry name" value="Homeodomain-like_sf"/>
</dbReference>
<reference evidence="7" key="1">
    <citation type="submission" date="2015-09" db="EMBL/GenBank/DDBJ databases">
        <authorList>
            <person name="Bertelli C."/>
        </authorList>
    </citation>
    <scope>NUCLEOTIDE SEQUENCE [LARGE SCALE GENOMIC DNA]</scope>
    <source>
        <strain evidence="7">KNic</strain>
    </source>
</reference>
<evidence type="ECO:0000256" key="4">
    <source>
        <dbReference type="PROSITE-ProRule" id="PRU00335"/>
    </source>
</evidence>
<feature type="DNA-binding region" description="H-T-H motif" evidence="4">
    <location>
        <begin position="42"/>
        <end position="61"/>
    </location>
</feature>
<evidence type="ECO:0000256" key="1">
    <source>
        <dbReference type="ARBA" id="ARBA00023015"/>
    </source>
</evidence>
<dbReference type="PANTHER" id="PTHR30055">
    <property type="entry name" value="HTH-TYPE TRANSCRIPTIONAL REGULATOR RUTR"/>
    <property type="match status" value="1"/>
</dbReference>
<keyword evidence="7" id="KW-1185">Reference proteome</keyword>
<dbReference type="Proteomes" id="UP000069902">
    <property type="component" value="Chromosome cPNK"/>
</dbReference>
<dbReference type="InterPro" id="IPR001647">
    <property type="entry name" value="HTH_TetR"/>
</dbReference>
<dbReference type="GO" id="GO:0000976">
    <property type="term" value="F:transcription cis-regulatory region binding"/>
    <property type="evidence" value="ECO:0007669"/>
    <property type="project" value="TreeGrafter"/>
</dbReference>
<organism evidence="6 7">
    <name type="scientific">Candidatus Protochlamydia naegleriophila</name>
    <dbReference type="NCBI Taxonomy" id="389348"/>
    <lineage>
        <taxon>Bacteria</taxon>
        <taxon>Pseudomonadati</taxon>
        <taxon>Chlamydiota</taxon>
        <taxon>Chlamydiia</taxon>
        <taxon>Parachlamydiales</taxon>
        <taxon>Parachlamydiaceae</taxon>
        <taxon>Candidatus Protochlamydia</taxon>
    </lineage>
</organism>
<keyword evidence="3" id="KW-0804">Transcription</keyword>
<evidence type="ECO:0000256" key="2">
    <source>
        <dbReference type="ARBA" id="ARBA00023125"/>
    </source>
</evidence>
<dbReference type="SUPFAM" id="SSF46689">
    <property type="entry name" value="Homeodomain-like"/>
    <property type="match status" value="1"/>
</dbReference>
<dbReference type="PRINTS" id="PR00455">
    <property type="entry name" value="HTHTETR"/>
</dbReference>
<sequence length="210" mass="24123">MSNQKKRAYRSEGRLEQAIKTRGRILTAAKHLFESDGFECVTIEKLAHAADVSAPTIYALFQSKRGVLRALLDEVLPVEQFEALVNQAKAERSPQQRLMISAKIARHIYDAEKAQIDLLHSASMLAPEFKELEKEREMRRYTRQEETIKQMISENSLQKGLTLSKARDILWAFTGRDLYRMLVIEQAWTSDDYEQWLGQLLIKALVGNAL</sequence>